<dbReference type="OrthoDB" id="694273at2759"/>
<protein>
    <submittedName>
        <fullName evidence="1 2">Uncharacterized protein</fullName>
    </submittedName>
</protein>
<dbReference type="Proteomes" id="UP000008810">
    <property type="component" value="Chromosome 4"/>
</dbReference>
<keyword evidence="3" id="KW-1185">Reference proteome</keyword>
<reference evidence="1 2" key="1">
    <citation type="journal article" date="2010" name="Nature">
        <title>Genome sequencing and analysis of the model grass Brachypodium distachyon.</title>
        <authorList>
            <consortium name="International Brachypodium Initiative"/>
        </authorList>
    </citation>
    <scope>NUCLEOTIDE SEQUENCE [LARGE SCALE GENOMIC DNA]</scope>
    <source>
        <strain evidence="1 2">Bd21</strain>
    </source>
</reference>
<sequence>MAITVTTYNKTRALRVSVCKEWHLPPEQDLGYTGTDLVLVLLDRKGDASLEFSAHFLFNYVNSLSDTNFLMQQTKNSADWQPLVQGVVKVNVDANFLATDNLATWGAGIRDHRGTFITSTWNHFTDCPSAEAPEAVACIEGVKLLFSFTNPQLPLKATAF</sequence>
<dbReference type="EnsemblPlants" id="KQJ88196">
    <property type="protein sequence ID" value="KQJ88196"/>
    <property type="gene ID" value="BRADI_4g16286v3"/>
</dbReference>
<evidence type="ECO:0000313" key="2">
    <source>
        <dbReference type="EnsemblPlants" id="KQJ88196"/>
    </source>
</evidence>
<accession>A0A0Q3EPI3</accession>
<proteinExistence type="predicted"/>
<gene>
    <name evidence="1" type="ORF">BRADI_4g16286v3</name>
</gene>
<evidence type="ECO:0000313" key="3">
    <source>
        <dbReference type="Proteomes" id="UP000008810"/>
    </source>
</evidence>
<dbReference type="AlphaFoldDB" id="A0A0Q3EPI3"/>
<name>A0A0Q3EPI3_BRADI</name>
<reference evidence="2" key="3">
    <citation type="submission" date="2018-08" db="UniProtKB">
        <authorList>
            <consortium name="EnsemblPlants"/>
        </authorList>
    </citation>
    <scope>IDENTIFICATION</scope>
    <source>
        <strain evidence="2">cv. Bd21</strain>
    </source>
</reference>
<evidence type="ECO:0000313" key="1">
    <source>
        <dbReference type="EMBL" id="KQJ88196.1"/>
    </source>
</evidence>
<reference evidence="1" key="2">
    <citation type="submission" date="2017-06" db="EMBL/GenBank/DDBJ databases">
        <title>WGS assembly of Brachypodium distachyon.</title>
        <authorList>
            <consortium name="The International Brachypodium Initiative"/>
            <person name="Lucas S."/>
            <person name="Harmon-Smith M."/>
            <person name="Lail K."/>
            <person name="Tice H."/>
            <person name="Grimwood J."/>
            <person name="Bruce D."/>
            <person name="Barry K."/>
            <person name="Shu S."/>
            <person name="Lindquist E."/>
            <person name="Wang M."/>
            <person name="Pitluck S."/>
            <person name="Vogel J.P."/>
            <person name="Garvin D.F."/>
            <person name="Mockler T.C."/>
            <person name="Schmutz J."/>
            <person name="Rokhsar D."/>
            <person name="Bevan M.W."/>
        </authorList>
    </citation>
    <scope>NUCLEOTIDE SEQUENCE</scope>
    <source>
        <strain evidence="1">Bd21</strain>
    </source>
</reference>
<dbReference type="EMBL" id="CM000883">
    <property type="protein sequence ID" value="KQJ88196.1"/>
    <property type="molecule type" value="Genomic_DNA"/>
</dbReference>
<dbReference type="InParanoid" id="A0A0Q3EPI3"/>
<organism evidence="1">
    <name type="scientific">Brachypodium distachyon</name>
    <name type="common">Purple false brome</name>
    <name type="synonym">Trachynia distachya</name>
    <dbReference type="NCBI Taxonomy" id="15368"/>
    <lineage>
        <taxon>Eukaryota</taxon>
        <taxon>Viridiplantae</taxon>
        <taxon>Streptophyta</taxon>
        <taxon>Embryophyta</taxon>
        <taxon>Tracheophyta</taxon>
        <taxon>Spermatophyta</taxon>
        <taxon>Magnoliopsida</taxon>
        <taxon>Liliopsida</taxon>
        <taxon>Poales</taxon>
        <taxon>Poaceae</taxon>
        <taxon>BOP clade</taxon>
        <taxon>Pooideae</taxon>
        <taxon>Stipodae</taxon>
        <taxon>Brachypodieae</taxon>
        <taxon>Brachypodium</taxon>
    </lineage>
</organism>
<dbReference type="Gramene" id="KQJ88196">
    <property type="protein sequence ID" value="KQJ88196"/>
    <property type="gene ID" value="BRADI_4g16286v3"/>
</dbReference>